<sequence length="166" mass="17662">MQIRDERPEDAAAISRVTAAAFATAPHSSGTEARIIEALRAAGVLTLSLVAVSEVGSIAGHVAFSPVRIDGVAGRWHGLGPVSVAPDMQRRGIGQALLCEGLIRLAEQGADGCVVLGDPAYYRRFGFLDDRRLTYGGKPSRYFQRMVLKGKAPKGDVSYHPAFDVA</sequence>
<protein>
    <submittedName>
        <fullName evidence="2">GNAT family N-acetyltransferase</fullName>
    </submittedName>
</protein>
<organism evidence="2 3">
    <name type="scientific">Bradyrhizobium pachyrhizi</name>
    <dbReference type="NCBI Taxonomy" id="280333"/>
    <lineage>
        <taxon>Bacteria</taxon>
        <taxon>Pseudomonadati</taxon>
        <taxon>Pseudomonadota</taxon>
        <taxon>Alphaproteobacteria</taxon>
        <taxon>Hyphomicrobiales</taxon>
        <taxon>Nitrobacteraceae</taxon>
        <taxon>Bradyrhizobium</taxon>
    </lineage>
</organism>
<evidence type="ECO:0000259" key="1">
    <source>
        <dbReference type="PROSITE" id="PS51186"/>
    </source>
</evidence>
<dbReference type="Pfam" id="PF13508">
    <property type="entry name" value="Acetyltransf_7"/>
    <property type="match status" value="1"/>
</dbReference>
<keyword evidence="3" id="KW-1185">Reference proteome</keyword>
<dbReference type="Gene3D" id="3.40.630.30">
    <property type="match status" value="1"/>
</dbReference>
<dbReference type="CDD" id="cd04301">
    <property type="entry name" value="NAT_SF"/>
    <property type="match status" value="1"/>
</dbReference>
<proteinExistence type="predicted"/>
<dbReference type="GO" id="GO:0016747">
    <property type="term" value="F:acyltransferase activity, transferring groups other than amino-acyl groups"/>
    <property type="evidence" value="ECO:0007669"/>
    <property type="project" value="InterPro"/>
</dbReference>
<evidence type="ECO:0000313" key="3">
    <source>
        <dbReference type="Proteomes" id="UP000436468"/>
    </source>
</evidence>
<dbReference type="InterPro" id="IPR000182">
    <property type="entry name" value="GNAT_dom"/>
</dbReference>
<dbReference type="Proteomes" id="UP000436468">
    <property type="component" value="Unassembled WGS sequence"/>
</dbReference>
<dbReference type="SUPFAM" id="SSF55729">
    <property type="entry name" value="Acyl-CoA N-acyltransferases (Nat)"/>
    <property type="match status" value="1"/>
</dbReference>
<name>A0A844SSZ8_9BRAD</name>
<dbReference type="PROSITE" id="PS51186">
    <property type="entry name" value="GNAT"/>
    <property type="match status" value="1"/>
</dbReference>
<dbReference type="AlphaFoldDB" id="A0A844SSZ8"/>
<feature type="domain" description="N-acetyltransferase" evidence="1">
    <location>
        <begin position="1"/>
        <end position="151"/>
    </location>
</feature>
<evidence type="ECO:0000313" key="2">
    <source>
        <dbReference type="EMBL" id="MVT66502.1"/>
    </source>
</evidence>
<comment type="caution">
    <text evidence="2">The sequence shown here is derived from an EMBL/GenBank/DDBJ whole genome shotgun (WGS) entry which is preliminary data.</text>
</comment>
<accession>A0A844SSZ8</accession>
<dbReference type="InterPro" id="IPR016181">
    <property type="entry name" value="Acyl_CoA_acyltransferase"/>
</dbReference>
<dbReference type="RefSeq" id="WP_157344403.1">
    <property type="nucleotide sequence ID" value="NZ_WQNF01000009.1"/>
</dbReference>
<gene>
    <name evidence="2" type="ORF">GPL21_15490</name>
</gene>
<reference evidence="2 3" key="1">
    <citation type="submission" date="2019-12" db="EMBL/GenBank/DDBJ databases">
        <title>Draft genome sequences Bradyrhizobium cajani AMBPC1010, Bradyrhizobium pachyrhizi AMBPC1040 and Bradyrhizobium yuanmingense ALSPC3051, three plant growth promoting strains isolated from nodules of Cajanus cajan L. in Dominican Republic.</title>
        <authorList>
            <person name="Flores-Felix J.D."/>
            <person name="Araujo J."/>
            <person name="Diaz-Alcantara C."/>
            <person name="Gonzalez-Andres F."/>
            <person name="Velazquez E."/>
        </authorList>
    </citation>
    <scope>NUCLEOTIDE SEQUENCE [LARGE SCALE GENOMIC DNA]</scope>
    <source>
        <strain evidence="2 3">1040</strain>
    </source>
</reference>
<dbReference type="EMBL" id="WQNF01000009">
    <property type="protein sequence ID" value="MVT66502.1"/>
    <property type="molecule type" value="Genomic_DNA"/>
</dbReference>
<keyword evidence="2" id="KW-0808">Transferase</keyword>